<dbReference type="Proteomes" id="UP001222325">
    <property type="component" value="Unassembled WGS sequence"/>
</dbReference>
<name>A0AAD6UJC8_9AGAR</name>
<evidence type="ECO:0000259" key="2">
    <source>
        <dbReference type="Pfam" id="PF01693"/>
    </source>
</evidence>
<feature type="domain" description="Ribonuclease H1 N-terminal" evidence="2">
    <location>
        <begin position="86"/>
        <end position="128"/>
    </location>
</feature>
<gene>
    <name evidence="3" type="ORF">B0H15DRAFT_18633</name>
</gene>
<dbReference type="InterPro" id="IPR011320">
    <property type="entry name" value="RNase_H1_N"/>
</dbReference>
<dbReference type="Gene3D" id="3.40.970.10">
    <property type="entry name" value="Ribonuclease H1, N-terminal domain"/>
    <property type="match status" value="1"/>
</dbReference>
<keyword evidence="4" id="KW-1185">Reference proteome</keyword>
<organism evidence="3 4">
    <name type="scientific">Mycena belliarum</name>
    <dbReference type="NCBI Taxonomy" id="1033014"/>
    <lineage>
        <taxon>Eukaryota</taxon>
        <taxon>Fungi</taxon>
        <taxon>Dikarya</taxon>
        <taxon>Basidiomycota</taxon>
        <taxon>Agaricomycotina</taxon>
        <taxon>Agaricomycetes</taxon>
        <taxon>Agaricomycetidae</taxon>
        <taxon>Agaricales</taxon>
        <taxon>Marasmiineae</taxon>
        <taxon>Mycenaceae</taxon>
        <taxon>Mycena</taxon>
    </lineage>
</organism>
<evidence type="ECO:0000313" key="4">
    <source>
        <dbReference type="Proteomes" id="UP001222325"/>
    </source>
</evidence>
<feature type="region of interest" description="Disordered" evidence="1">
    <location>
        <begin position="58"/>
        <end position="79"/>
    </location>
</feature>
<dbReference type="Pfam" id="PF01693">
    <property type="entry name" value="Cauli_VI"/>
    <property type="match status" value="1"/>
</dbReference>
<evidence type="ECO:0000256" key="1">
    <source>
        <dbReference type="SAM" id="MobiDB-lite"/>
    </source>
</evidence>
<protein>
    <recommendedName>
        <fullName evidence="2">Ribonuclease H1 N-terminal domain-containing protein</fullName>
    </recommendedName>
</protein>
<proteinExistence type="predicted"/>
<dbReference type="AlphaFoldDB" id="A0AAD6UJC8"/>
<evidence type="ECO:0000313" key="3">
    <source>
        <dbReference type="EMBL" id="KAJ7104284.1"/>
    </source>
</evidence>
<dbReference type="EMBL" id="JARJCN010000001">
    <property type="protein sequence ID" value="KAJ7104284.1"/>
    <property type="molecule type" value="Genomic_DNA"/>
</dbReference>
<dbReference type="SUPFAM" id="SSF55658">
    <property type="entry name" value="L9 N-domain-like"/>
    <property type="match status" value="1"/>
</dbReference>
<dbReference type="InterPro" id="IPR037056">
    <property type="entry name" value="RNase_H1_N_sf"/>
</dbReference>
<sequence length="148" mass="15746">MVDTSATYPDLAALVAQVSLLSQSALALAQRSVDIQTQLPLAFQAAVAEAVAAALPTPNVWTSGTPRTPDEVDAAHPPGSGDDVAYHVVYAGREPGIYSSVPQSDAQVHGVPAAKRSRKGSRREALAFYRLMYESQQVEKWVESLPDA</sequence>
<comment type="caution">
    <text evidence="3">The sequence shown here is derived from an EMBL/GenBank/DDBJ whole genome shotgun (WGS) entry which is preliminary data.</text>
</comment>
<reference evidence="3" key="1">
    <citation type="submission" date="2023-03" db="EMBL/GenBank/DDBJ databases">
        <title>Massive genome expansion in bonnet fungi (Mycena s.s.) driven by repeated elements and novel gene families across ecological guilds.</title>
        <authorList>
            <consortium name="Lawrence Berkeley National Laboratory"/>
            <person name="Harder C.B."/>
            <person name="Miyauchi S."/>
            <person name="Viragh M."/>
            <person name="Kuo A."/>
            <person name="Thoen E."/>
            <person name="Andreopoulos B."/>
            <person name="Lu D."/>
            <person name="Skrede I."/>
            <person name="Drula E."/>
            <person name="Henrissat B."/>
            <person name="Morin E."/>
            <person name="Kohler A."/>
            <person name="Barry K."/>
            <person name="LaButti K."/>
            <person name="Morin E."/>
            <person name="Salamov A."/>
            <person name="Lipzen A."/>
            <person name="Mereny Z."/>
            <person name="Hegedus B."/>
            <person name="Baldrian P."/>
            <person name="Stursova M."/>
            <person name="Weitz H."/>
            <person name="Taylor A."/>
            <person name="Grigoriev I.V."/>
            <person name="Nagy L.G."/>
            <person name="Martin F."/>
            <person name="Kauserud H."/>
        </authorList>
    </citation>
    <scope>NUCLEOTIDE SEQUENCE</scope>
    <source>
        <strain evidence="3">CBHHK173m</strain>
    </source>
</reference>
<dbReference type="InterPro" id="IPR009027">
    <property type="entry name" value="Ribosomal_bL9/RNase_H1_N"/>
</dbReference>
<accession>A0AAD6UJC8</accession>